<name>A0A846QFD2_9BACT</name>
<reference evidence="1 2" key="1">
    <citation type="submission" date="2020-03" db="EMBL/GenBank/DDBJ databases">
        <title>Genomic Encyclopedia of Type Strains, Phase IV (KMG-IV): sequencing the most valuable type-strain genomes for metagenomic binning, comparative biology and taxonomic classification.</title>
        <authorList>
            <person name="Goeker M."/>
        </authorList>
    </citation>
    <scope>NUCLEOTIDE SEQUENCE [LARGE SCALE GENOMIC DNA]</scope>
    <source>
        <strain evidence="1 2">DSM 24233</strain>
    </source>
</reference>
<evidence type="ECO:0000313" key="2">
    <source>
        <dbReference type="Proteomes" id="UP000580856"/>
    </source>
</evidence>
<protein>
    <submittedName>
        <fullName evidence="1">Uncharacterized protein</fullName>
    </submittedName>
</protein>
<accession>A0A846QFD2</accession>
<proteinExistence type="predicted"/>
<gene>
    <name evidence="1" type="ORF">GGQ74_001136</name>
</gene>
<keyword evidence="2" id="KW-1185">Reference proteome</keyword>
<comment type="caution">
    <text evidence="1">The sequence shown here is derived from an EMBL/GenBank/DDBJ whole genome shotgun (WGS) entry which is preliminary data.</text>
</comment>
<evidence type="ECO:0000313" key="1">
    <source>
        <dbReference type="EMBL" id="NJB67496.1"/>
    </source>
</evidence>
<dbReference type="Proteomes" id="UP000580856">
    <property type="component" value="Unassembled WGS sequence"/>
</dbReference>
<dbReference type="AlphaFoldDB" id="A0A846QFD2"/>
<organism evidence="1 2">
    <name type="scientific">Desulfobaculum xiamenense</name>
    <dbReference type="NCBI Taxonomy" id="995050"/>
    <lineage>
        <taxon>Bacteria</taxon>
        <taxon>Pseudomonadati</taxon>
        <taxon>Thermodesulfobacteriota</taxon>
        <taxon>Desulfovibrionia</taxon>
        <taxon>Desulfovibrionales</taxon>
        <taxon>Desulfovibrionaceae</taxon>
        <taxon>Desulfobaculum</taxon>
    </lineage>
</organism>
<sequence length="133" mass="14875">MRNDTPLDLASLDTAARAEEGAVLQLRHPATEEPLGVYVTLAGADSGICRKAQMAIGRKRIRRMKTGAVSPEEAEEEALELLSRCTLGWEGVTVDAQVLDFSRENAVALYRRFPWIREQVDRFIGDRANYIKN</sequence>
<dbReference type="EMBL" id="JAATJA010000001">
    <property type="protein sequence ID" value="NJB67496.1"/>
    <property type="molecule type" value="Genomic_DNA"/>
</dbReference>
<dbReference type="RefSeq" id="WP_167940548.1">
    <property type="nucleotide sequence ID" value="NZ_JAATJA010000001.1"/>
</dbReference>